<protein>
    <recommendedName>
        <fullName evidence="8">Flavin-containing monooxygenase</fullName>
        <ecNumber evidence="8">1.-.-.-</ecNumber>
    </recommendedName>
</protein>
<evidence type="ECO:0000256" key="5">
    <source>
        <dbReference type="ARBA" id="ARBA00022857"/>
    </source>
</evidence>
<dbReference type="Gramene" id="TraesSTA7D03G04442560.1">
    <property type="protein sequence ID" value="TraesSTA7D03G04442560.1"/>
    <property type="gene ID" value="TraesSTA7D03G04442560"/>
</dbReference>
<dbReference type="RefSeq" id="XP_044442630.1">
    <property type="nucleotide sequence ID" value="XM_044586695.1"/>
</dbReference>
<dbReference type="GO" id="GO:0004499">
    <property type="term" value="F:N,N-dimethylaniline monooxygenase activity"/>
    <property type="evidence" value="ECO:0007669"/>
    <property type="project" value="InterPro"/>
</dbReference>
<dbReference type="EC" id="1.-.-.-" evidence="8"/>
<dbReference type="Gramene" id="TraesLDM7D03G04454760.1">
    <property type="protein sequence ID" value="TraesLDM7D03G04454760.1"/>
    <property type="gene ID" value="TraesLDM7D03G04454760"/>
</dbReference>
<dbReference type="InterPro" id="IPR036188">
    <property type="entry name" value="FAD/NAD-bd_sf"/>
</dbReference>
<dbReference type="SMR" id="A0A3B6TWL6"/>
<dbReference type="GO" id="GO:0050660">
    <property type="term" value="F:flavin adenine dinucleotide binding"/>
    <property type="evidence" value="ECO:0007669"/>
    <property type="project" value="InterPro"/>
</dbReference>
<accession>A0A3B6TWL6</accession>
<dbReference type="SUPFAM" id="SSF51905">
    <property type="entry name" value="FAD/NAD(P)-binding domain"/>
    <property type="match status" value="2"/>
</dbReference>
<dbReference type="PANTHER" id="PTHR23023">
    <property type="entry name" value="DIMETHYLANILINE MONOOXYGENASE"/>
    <property type="match status" value="1"/>
</dbReference>
<keyword evidence="6 8" id="KW-0560">Oxidoreductase</keyword>
<dbReference type="FunFam" id="3.50.50.60:FF:000147">
    <property type="entry name" value="Flavin-containing monooxygenase"/>
    <property type="match status" value="1"/>
</dbReference>
<dbReference type="Pfam" id="PF00743">
    <property type="entry name" value="FMO-like"/>
    <property type="match status" value="2"/>
</dbReference>
<reference evidence="10" key="2">
    <citation type="submission" date="2018-10" db="UniProtKB">
        <authorList>
            <consortium name="EnsemblPlants"/>
        </authorList>
    </citation>
    <scope>IDENTIFICATION</scope>
</reference>
<dbReference type="Gramene" id="TraesSYM7D03G04502360.2">
    <property type="protein sequence ID" value="TraesSYM7D03G04502360.2"/>
    <property type="gene ID" value="TraesSYM7D03G04502360"/>
</dbReference>
<comment type="function">
    <text evidence="7">Catalyzes the conversion of methylthioalkyl glucosinolates of any chain length into methylsulfinylalkyl glucosinolates.</text>
</comment>
<dbReference type="Gramene" id="TraesKAR7D01G0394560.1">
    <property type="protein sequence ID" value="cds.TraesKAR7D01G0394560.1"/>
    <property type="gene ID" value="TraesKAR7D01G0394560"/>
</dbReference>
<dbReference type="AlphaFoldDB" id="A0A3B6TWL6"/>
<sequence>MATHSPQPTSKKVCIVGAGMAGLAAVRELRREGHAVTVLEQSHDVGGQWLYDPRTDDADPLGAAAPVRVHSSMYDSLRLMSPREAMGFSDFPFASRDGAGAGCDPRRFPGHREVYCYLKDFCDAFGLVDAIRLNTRAVRIALAPPCDVGSSLRWQVRAVQVEPESNKEVSYTEEVFDAVVVATGHYSQPKLPSIDGMEQWRRTQLHSHSYRTPGPFCGETVVVVGCGESGTDIAVELTGVAREVHLAARSMEVVSPGLSKAIARHDNLHLHLGVERLREDGAVVFADGSSAVADTVIYCTGYSYSFPFLETEGRVTVDDNRVDPLFEHVFPASPLAPSLSFVGIPIRVIAPWFFEGQARWVARVLSGRSELPTEAEMVRSVEAQRRAREAAGVPNKLAHDICGVEPHYMSEFGERWCGFPRLESWKIELFASSVKNMAANFETFRDEYEDSDTVREALKEWRRSSGVGARHPEEEEDADAAEAMPP</sequence>
<dbReference type="InterPro" id="IPR000960">
    <property type="entry name" value="Flavin_mOase"/>
</dbReference>
<dbReference type="Gene3D" id="3.50.50.60">
    <property type="entry name" value="FAD/NAD(P)-binding domain"/>
    <property type="match status" value="2"/>
</dbReference>
<evidence type="ECO:0000256" key="3">
    <source>
        <dbReference type="ARBA" id="ARBA00022630"/>
    </source>
</evidence>
<dbReference type="FunFam" id="3.50.50.60:FF:000565">
    <property type="entry name" value="Flavin-containing monooxygenase"/>
    <property type="match status" value="1"/>
</dbReference>
<dbReference type="Gramene" id="TraesMAC7D03G04440380.2">
    <property type="protein sequence ID" value="TraesMAC7D03G04440380.2"/>
    <property type="gene ID" value="TraesMAC7D03G04440380"/>
</dbReference>
<dbReference type="Gramene" id="TraesRN7D0101031000.1">
    <property type="protein sequence ID" value="TraesRN7D0101031000.1"/>
    <property type="gene ID" value="TraesRN7D0101031000"/>
</dbReference>
<dbReference type="PRINTS" id="PR00370">
    <property type="entry name" value="FMOXYGENASE"/>
</dbReference>
<dbReference type="Proteomes" id="UP000019116">
    <property type="component" value="Chromosome 7D"/>
</dbReference>
<dbReference type="InterPro" id="IPR050346">
    <property type="entry name" value="FMO-like"/>
</dbReference>
<gene>
    <name evidence="10" type="primary">LOC123168829</name>
</gene>
<dbReference type="PIRSF" id="PIRSF000332">
    <property type="entry name" value="FMO"/>
    <property type="match status" value="1"/>
</dbReference>
<keyword evidence="5" id="KW-0521">NADP</keyword>
<keyword evidence="4 8" id="KW-0274">FAD</keyword>
<dbReference type="OrthoDB" id="66881at2759"/>
<name>A0A3B6TWL6_WHEAT</name>
<dbReference type="EnsemblPlants" id="TraesCS7D02G425900.2">
    <property type="protein sequence ID" value="TraesCS7D02G425900.2"/>
    <property type="gene ID" value="TraesCS7D02G425900"/>
</dbReference>
<feature type="region of interest" description="Disordered" evidence="9">
    <location>
        <begin position="461"/>
        <end position="486"/>
    </location>
</feature>
<keyword evidence="3 8" id="KW-0285">Flavoprotein</keyword>
<evidence type="ECO:0000256" key="7">
    <source>
        <dbReference type="ARBA" id="ARBA00058243"/>
    </source>
</evidence>
<dbReference type="Gramene" id="TraesJAG7D03G04431310.2">
    <property type="protein sequence ID" value="TraesJAG7D03G04431310.2"/>
    <property type="gene ID" value="TraesJAG7D03G04431310"/>
</dbReference>
<dbReference type="Gramene" id="TraesJUL7D03G04492520.1">
    <property type="protein sequence ID" value="TraesJUL7D03G04492520.1"/>
    <property type="gene ID" value="TraesJUL7D03G04492520"/>
</dbReference>
<comment type="cofactor">
    <cofactor evidence="1 8">
        <name>FAD</name>
        <dbReference type="ChEBI" id="CHEBI:57692"/>
    </cofactor>
</comment>
<dbReference type="InterPro" id="IPR020946">
    <property type="entry name" value="Flavin_mOase-like"/>
</dbReference>
<dbReference type="Gramene" id="TraesNOR7D03G04497090.1">
    <property type="protein sequence ID" value="TraesNOR7D03G04497090.1"/>
    <property type="gene ID" value="TraesNOR7D03G04497090"/>
</dbReference>
<dbReference type="Gramene" id="TraesARI7D03G04524840.1">
    <property type="protein sequence ID" value="TraesARI7D03G04524840.1"/>
    <property type="gene ID" value="TraesARI7D03G04524840"/>
</dbReference>
<keyword evidence="8" id="KW-0503">Monooxygenase</keyword>
<dbReference type="Gramene" id="TraesCS7D02G425900.2">
    <property type="protein sequence ID" value="TraesCS7D02G425900.2"/>
    <property type="gene ID" value="TraesCS7D02G425900"/>
</dbReference>
<dbReference type="KEGG" id="taes:123168829"/>
<organism evidence="10">
    <name type="scientific">Triticum aestivum</name>
    <name type="common">Wheat</name>
    <dbReference type="NCBI Taxonomy" id="4565"/>
    <lineage>
        <taxon>Eukaryota</taxon>
        <taxon>Viridiplantae</taxon>
        <taxon>Streptophyta</taxon>
        <taxon>Embryophyta</taxon>
        <taxon>Tracheophyta</taxon>
        <taxon>Spermatophyta</taxon>
        <taxon>Magnoliopsida</taxon>
        <taxon>Liliopsida</taxon>
        <taxon>Poales</taxon>
        <taxon>Poaceae</taxon>
        <taxon>BOP clade</taxon>
        <taxon>Pooideae</taxon>
        <taxon>Triticodae</taxon>
        <taxon>Triticeae</taxon>
        <taxon>Triticinae</taxon>
        <taxon>Triticum</taxon>
    </lineage>
</organism>
<evidence type="ECO:0000256" key="9">
    <source>
        <dbReference type="SAM" id="MobiDB-lite"/>
    </source>
</evidence>
<keyword evidence="11" id="KW-1185">Reference proteome</keyword>
<dbReference type="GO" id="GO:0050661">
    <property type="term" value="F:NADP binding"/>
    <property type="evidence" value="ECO:0007669"/>
    <property type="project" value="InterPro"/>
</dbReference>
<evidence type="ECO:0000313" key="11">
    <source>
        <dbReference type="Proteomes" id="UP000019116"/>
    </source>
</evidence>
<reference evidence="10" key="1">
    <citation type="submission" date="2018-08" db="EMBL/GenBank/DDBJ databases">
        <authorList>
            <person name="Rossello M."/>
        </authorList>
    </citation>
    <scope>NUCLEOTIDE SEQUENCE [LARGE SCALE GENOMIC DNA]</scope>
    <source>
        <strain evidence="10">cv. Chinese Spring</strain>
    </source>
</reference>
<evidence type="ECO:0000256" key="2">
    <source>
        <dbReference type="ARBA" id="ARBA00009183"/>
    </source>
</evidence>
<dbReference type="Gramene" id="TraesPARA_EIv1.0_2610300.2">
    <property type="protein sequence ID" value="TraesPARA_EIv1.0_2610300.2.CDS"/>
    <property type="gene ID" value="TraesPARA_EIv1.0_2610300"/>
</dbReference>
<dbReference type="OMA" id="WYGQSNT"/>
<dbReference type="GeneID" id="123168829"/>
<evidence type="ECO:0000256" key="8">
    <source>
        <dbReference type="RuleBase" id="RU361177"/>
    </source>
</evidence>
<dbReference type="Gramene" id="TraesCS7D03G1006000.1">
    <property type="protein sequence ID" value="TraesCS7D03G1006000.1.CDS"/>
    <property type="gene ID" value="TraesCS7D03G1006000"/>
</dbReference>
<evidence type="ECO:0000256" key="1">
    <source>
        <dbReference type="ARBA" id="ARBA00001974"/>
    </source>
</evidence>
<evidence type="ECO:0000256" key="6">
    <source>
        <dbReference type="ARBA" id="ARBA00023002"/>
    </source>
</evidence>
<proteinExistence type="inferred from homology"/>
<comment type="similarity">
    <text evidence="2 8">Belongs to the FMO family.</text>
</comment>
<evidence type="ECO:0000313" key="10">
    <source>
        <dbReference type="EnsemblPlants" id="TraesCS7D02G425900.2"/>
    </source>
</evidence>
<dbReference type="Gramene" id="TraesLAC7D03G04395150.1">
    <property type="protein sequence ID" value="TraesLAC7D03G04395150.1"/>
    <property type="gene ID" value="TraesLAC7D03G04395150"/>
</dbReference>
<evidence type="ECO:0000256" key="4">
    <source>
        <dbReference type="ARBA" id="ARBA00022827"/>
    </source>
</evidence>